<feature type="compositionally biased region" description="Pro residues" evidence="3">
    <location>
        <begin position="225"/>
        <end position="247"/>
    </location>
</feature>
<organism evidence="5 6">
    <name type="scientific">Lepidothrix coronata</name>
    <name type="common">blue-crowned manakin</name>
    <dbReference type="NCBI Taxonomy" id="321398"/>
    <lineage>
        <taxon>Eukaryota</taxon>
        <taxon>Metazoa</taxon>
        <taxon>Chordata</taxon>
        <taxon>Craniata</taxon>
        <taxon>Vertebrata</taxon>
        <taxon>Euteleostomi</taxon>
        <taxon>Archelosauria</taxon>
        <taxon>Archosauria</taxon>
        <taxon>Dinosauria</taxon>
        <taxon>Saurischia</taxon>
        <taxon>Theropoda</taxon>
        <taxon>Coelurosauria</taxon>
        <taxon>Aves</taxon>
        <taxon>Neognathae</taxon>
        <taxon>Neoaves</taxon>
        <taxon>Telluraves</taxon>
        <taxon>Australaves</taxon>
        <taxon>Passeriformes</taxon>
        <taxon>Pipridae</taxon>
        <taxon>Lepidothrix</taxon>
    </lineage>
</organism>
<evidence type="ECO:0000256" key="1">
    <source>
        <dbReference type="ARBA" id="ARBA00004123"/>
    </source>
</evidence>
<dbReference type="InterPro" id="IPR006910">
    <property type="entry name" value="Rad21_Rec8_N"/>
</dbReference>
<dbReference type="CTD" id="9985"/>
<protein>
    <submittedName>
        <fullName evidence="6">Meiotic recombination protein REC8 homolog isoform X1</fullName>
    </submittedName>
</protein>
<accession>A0A6J0GRU6</accession>
<feature type="region of interest" description="Disordered" evidence="3">
    <location>
        <begin position="222"/>
        <end position="247"/>
    </location>
</feature>
<dbReference type="Pfam" id="PF04825">
    <property type="entry name" value="Rad21_Rec8_N"/>
    <property type="match status" value="1"/>
</dbReference>
<dbReference type="AlphaFoldDB" id="A0A6J0GRU6"/>
<feature type="domain" description="Rad21/Rec8-like protein N-terminal" evidence="4">
    <location>
        <begin position="1"/>
        <end position="117"/>
    </location>
</feature>
<keyword evidence="2" id="KW-0539">Nucleus</keyword>
<feature type="region of interest" description="Disordered" evidence="3">
    <location>
        <begin position="443"/>
        <end position="470"/>
    </location>
</feature>
<name>A0A6J0GRU6_9PASS</name>
<evidence type="ECO:0000256" key="3">
    <source>
        <dbReference type="SAM" id="MobiDB-lite"/>
    </source>
</evidence>
<keyword evidence="5" id="KW-1185">Reference proteome</keyword>
<dbReference type="GO" id="GO:0030893">
    <property type="term" value="C:meiotic cohesin complex"/>
    <property type="evidence" value="ECO:0007669"/>
    <property type="project" value="TreeGrafter"/>
</dbReference>
<evidence type="ECO:0000256" key="2">
    <source>
        <dbReference type="ARBA" id="ARBA00023242"/>
    </source>
</evidence>
<gene>
    <name evidence="6" type="primary">REC8</name>
</gene>
<dbReference type="PANTHER" id="PTHR12585:SF27">
    <property type="entry name" value="MEIOTIC RECOMBINATION PROTEIN REC8 HOMOLOG"/>
    <property type="match status" value="1"/>
</dbReference>
<dbReference type="OrthoDB" id="10071381at2759"/>
<dbReference type="RefSeq" id="XP_017664662.1">
    <property type="nucleotide sequence ID" value="XM_017809173.1"/>
</dbReference>
<dbReference type="Proteomes" id="UP000504624">
    <property type="component" value="Unplaced"/>
</dbReference>
<proteinExistence type="predicted"/>
<dbReference type="InterPro" id="IPR039781">
    <property type="entry name" value="Rad21/Rec8-like"/>
</dbReference>
<dbReference type="GO" id="GO:0051177">
    <property type="term" value="P:meiotic sister chromatid cohesion"/>
    <property type="evidence" value="ECO:0007669"/>
    <property type="project" value="TreeGrafter"/>
</dbReference>
<sequence length="546" mass="60669">MFYYPEVLRRHTGCFGTIWLAATCSSRLLRREYLGVDVPRTCASVVSFVNGRSGWEVPPPPAGAPPPRCSLYLAAMLQLGLVRVYVRQCGNLLEDASQILDRLHRARPPLVEIDMSPSRRTQLLPDSQALMVQLELAPDPFFGVMGVELPQVEELLPPPIEIEFPRGPPVTVSPEYITLREPEVPPLPPPLEEELPEVTPRELQLLLEAEAEELLPPVEELEELPAPPPIPRPPPPEEPALPPPIPEVPVRRRIPRRRLPPHMDLVPHISPKLFRAQLLQPQAHCQPLVLLEPPHRFRRPPSELLNAPTHDWLPPELWELWGRCARRPAPPAAPPPELPSDLEVLREALEPSLPTLISEVSLEPLEEEPLERLPPAPPVVPELPELPELVEAPPDLRRLILEHAQRPGGSELTAMLPPGASRARVAKIFALSLGEFRDMPPFAKPTPLSPQTPPHPLPHRAPSPSPALSTETQPLALSTFCFKPRPFPTCSPSRPVPFPQAPPLPQATPPFYSISFKPYPLSLTHRPKLCPLPTSHILCVPNSSLS</sequence>
<dbReference type="GO" id="GO:0005634">
    <property type="term" value="C:nucleus"/>
    <property type="evidence" value="ECO:0007669"/>
    <property type="project" value="UniProtKB-SubCell"/>
</dbReference>
<evidence type="ECO:0000313" key="6">
    <source>
        <dbReference type="RefSeq" id="XP_017664662.1"/>
    </source>
</evidence>
<evidence type="ECO:0000259" key="4">
    <source>
        <dbReference type="Pfam" id="PF04825"/>
    </source>
</evidence>
<dbReference type="GeneID" id="108494532"/>
<dbReference type="GO" id="GO:0006302">
    <property type="term" value="P:double-strand break repair"/>
    <property type="evidence" value="ECO:0007669"/>
    <property type="project" value="TreeGrafter"/>
</dbReference>
<evidence type="ECO:0000313" key="5">
    <source>
        <dbReference type="Proteomes" id="UP000504624"/>
    </source>
</evidence>
<dbReference type="PANTHER" id="PTHR12585">
    <property type="entry name" value="SCC1 / RAD21 FAMILY MEMBER"/>
    <property type="match status" value="1"/>
</dbReference>
<dbReference type="GO" id="GO:0003682">
    <property type="term" value="F:chromatin binding"/>
    <property type="evidence" value="ECO:0007669"/>
    <property type="project" value="TreeGrafter"/>
</dbReference>
<comment type="subcellular location">
    <subcellularLocation>
        <location evidence="1">Nucleus</location>
    </subcellularLocation>
</comment>
<reference evidence="6" key="1">
    <citation type="submission" date="2025-08" db="UniProtKB">
        <authorList>
            <consortium name="RefSeq"/>
        </authorList>
    </citation>
    <scope>IDENTIFICATION</scope>
</reference>
<feature type="compositionally biased region" description="Pro residues" evidence="3">
    <location>
        <begin position="443"/>
        <end position="465"/>
    </location>
</feature>